<dbReference type="STRING" id="1045775.SAMN05216378_4342"/>
<organism evidence="9 10">
    <name type="scientific">Paenibacillus catalpae</name>
    <dbReference type="NCBI Taxonomy" id="1045775"/>
    <lineage>
        <taxon>Bacteria</taxon>
        <taxon>Bacillati</taxon>
        <taxon>Bacillota</taxon>
        <taxon>Bacilli</taxon>
        <taxon>Bacillales</taxon>
        <taxon>Paenibacillaceae</taxon>
        <taxon>Paenibacillus</taxon>
    </lineage>
</organism>
<name>A0A1I2DYK7_9BACL</name>
<dbReference type="PANTHER" id="PTHR32309">
    <property type="entry name" value="TYROSINE-PROTEIN KINASE"/>
    <property type="match status" value="1"/>
</dbReference>
<dbReference type="InterPro" id="IPR003856">
    <property type="entry name" value="LPS_length_determ_N"/>
</dbReference>
<evidence type="ECO:0000256" key="5">
    <source>
        <dbReference type="ARBA" id="ARBA00022989"/>
    </source>
</evidence>
<gene>
    <name evidence="9" type="ORF">SAMN05216378_4342</name>
</gene>
<reference evidence="10" key="1">
    <citation type="submission" date="2016-10" db="EMBL/GenBank/DDBJ databases">
        <authorList>
            <person name="Varghese N."/>
            <person name="Submissions S."/>
        </authorList>
    </citation>
    <scope>NUCLEOTIDE SEQUENCE [LARGE SCALE GENOMIC DNA]</scope>
    <source>
        <strain evidence="10">CGMCC 1.10784</strain>
    </source>
</reference>
<dbReference type="InterPro" id="IPR050445">
    <property type="entry name" value="Bact_polysacc_biosynth/exp"/>
</dbReference>
<evidence type="ECO:0000259" key="8">
    <source>
        <dbReference type="Pfam" id="PF02706"/>
    </source>
</evidence>
<feature type="transmembrane region" description="Helical" evidence="7">
    <location>
        <begin position="24"/>
        <end position="46"/>
    </location>
</feature>
<protein>
    <submittedName>
        <fullName evidence="9">Capsular polysaccharide biosynthesis protein</fullName>
    </submittedName>
</protein>
<keyword evidence="6 7" id="KW-0472">Membrane</keyword>
<dbReference type="PANTHER" id="PTHR32309:SF13">
    <property type="entry name" value="FERRIC ENTEROBACTIN TRANSPORT PROTEIN FEPE"/>
    <property type="match status" value="1"/>
</dbReference>
<keyword evidence="5 7" id="KW-1133">Transmembrane helix</keyword>
<evidence type="ECO:0000256" key="7">
    <source>
        <dbReference type="SAM" id="Phobius"/>
    </source>
</evidence>
<dbReference type="EMBL" id="FOMT01000004">
    <property type="protein sequence ID" value="SFE85546.1"/>
    <property type="molecule type" value="Genomic_DNA"/>
</dbReference>
<evidence type="ECO:0000313" key="9">
    <source>
        <dbReference type="EMBL" id="SFE85546.1"/>
    </source>
</evidence>
<evidence type="ECO:0000256" key="1">
    <source>
        <dbReference type="ARBA" id="ARBA00004651"/>
    </source>
</evidence>
<dbReference type="Pfam" id="PF02706">
    <property type="entry name" value="Wzz"/>
    <property type="match status" value="1"/>
</dbReference>
<evidence type="ECO:0000313" key="10">
    <source>
        <dbReference type="Proteomes" id="UP000198855"/>
    </source>
</evidence>
<dbReference type="Proteomes" id="UP000198855">
    <property type="component" value="Unassembled WGS sequence"/>
</dbReference>
<accession>A0A1I2DYK7</accession>
<dbReference type="GO" id="GO:0004713">
    <property type="term" value="F:protein tyrosine kinase activity"/>
    <property type="evidence" value="ECO:0007669"/>
    <property type="project" value="TreeGrafter"/>
</dbReference>
<evidence type="ECO:0000256" key="6">
    <source>
        <dbReference type="ARBA" id="ARBA00023136"/>
    </source>
</evidence>
<dbReference type="AlphaFoldDB" id="A0A1I2DYK7"/>
<sequence length="260" mass="28580">MEVIVVLSSQLDLKEIVWLVRKKLWLVILVTVLGAAAAGAYSAWVMKPVYQANTKLIVNSTAGQAGSFKLDLNMINTNLSLINTYKEIIRTPAIMDLVVEKHPELGLTTDQLMRNIRFSSVNGTQVVTISYLDTDYVRAAKVVNTVSFVFQQQIPLIMKVDNVYILHTADSNDQPVKVKPDTKLNTAIGFVAALLLSITLVLALNYFDDTLRTESDVERYLGLPTLAAIPNIKQGDLKPRALAAVKAAIGKEGDKPNVTQ</sequence>
<keyword evidence="3" id="KW-1003">Cell membrane</keyword>
<evidence type="ECO:0000256" key="2">
    <source>
        <dbReference type="ARBA" id="ARBA00006683"/>
    </source>
</evidence>
<keyword evidence="10" id="KW-1185">Reference proteome</keyword>
<proteinExistence type="inferred from homology"/>
<keyword evidence="4 7" id="KW-0812">Transmembrane</keyword>
<evidence type="ECO:0000256" key="3">
    <source>
        <dbReference type="ARBA" id="ARBA00022475"/>
    </source>
</evidence>
<feature type="domain" description="Polysaccharide chain length determinant N-terminal" evidence="8">
    <location>
        <begin position="10"/>
        <end position="101"/>
    </location>
</feature>
<feature type="transmembrane region" description="Helical" evidence="7">
    <location>
        <begin position="187"/>
        <end position="207"/>
    </location>
</feature>
<comment type="subcellular location">
    <subcellularLocation>
        <location evidence="1">Cell membrane</location>
        <topology evidence="1">Multi-pass membrane protein</topology>
    </subcellularLocation>
</comment>
<evidence type="ECO:0000256" key="4">
    <source>
        <dbReference type="ARBA" id="ARBA00022692"/>
    </source>
</evidence>
<comment type="similarity">
    <text evidence="2">Belongs to the CpsC/CapA family.</text>
</comment>
<dbReference type="GO" id="GO:0005886">
    <property type="term" value="C:plasma membrane"/>
    <property type="evidence" value="ECO:0007669"/>
    <property type="project" value="UniProtKB-SubCell"/>
</dbReference>